<dbReference type="GO" id="GO:0006635">
    <property type="term" value="P:fatty acid beta-oxidation"/>
    <property type="evidence" value="ECO:0007669"/>
    <property type="project" value="TreeGrafter"/>
</dbReference>
<dbReference type="FunFam" id="1.10.12.10:FF:000001">
    <property type="entry name" value="Probable enoyl-CoA hydratase, mitochondrial"/>
    <property type="match status" value="1"/>
</dbReference>
<evidence type="ECO:0000256" key="1">
    <source>
        <dbReference type="ARBA" id="ARBA00005254"/>
    </source>
</evidence>
<evidence type="ECO:0008006" key="6">
    <source>
        <dbReference type="Google" id="ProtNLM"/>
    </source>
</evidence>
<dbReference type="PANTHER" id="PTHR11941:SF171">
    <property type="entry name" value="SD19268P"/>
    <property type="match status" value="1"/>
</dbReference>
<gene>
    <name evidence="4" type="ORF">RRG08_037492</name>
</gene>
<dbReference type="Proteomes" id="UP001283361">
    <property type="component" value="Unassembled WGS sequence"/>
</dbReference>
<name>A0AAE1AZE6_9GAST</name>
<protein>
    <recommendedName>
        <fullName evidence="6">Enoyl-CoA hydratase</fullName>
    </recommendedName>
</protein>
<dbReference type="InterPro" id="IPR029045">
    <property type="entry name" value="ClpP/crotonase-like_dom_sf"/>
</dbReference>
<keyword evidence="5" id="KW-1185">Reference proteome</keyword>
<dbReference type="InterPro" id="IPR014748">
    <property type="entry name" value="Enoyl-CoA_hydra_C"/>
</dbReference>
<dbReference type="PROSITE" id="PS00166">
    <property type="entry name" value="ENOYL_COA_HYDRATASE"/>
    <property type="match status" value="1"/>
</dbReference>
<evidence type="ECO:0000313" key="4">
    <source>
        <dbReference type="EMBL" id="KAK3796728.1"/>
    </source>
</evidence>
<dbReference type="CDD" id="cd06558">
    <property type="entry name" value="crotonase-like"/>
    <property type="match status" value="1"/>
</dbReference>
<dbReference type="SUPFAM" id="SSF52096">
    <property type="entry name" value="ClpP/crotonase"/>
    <property type="match status" value="1"/>
</dbReference>
<dbReference type="InterPro" id="IPR018376">
    <property type="entry name" value="Enoyl-CoA_hyd/isom_CS"/>
</dbReference>
<evidence type="ECO:0000256" key="3">
    <source>
        <dbReference type="RuleBase" id="RU003707"/>
    </source>
</evidence>
<comment type="similarity">
    <text evidence="1 3">Belongs to the enoyl-CoA hydratase/isomerase family.</text>
</comment>
<dbReference type="Gene3D" id="3.90.226.10">
    <property type="entry name" value="2-enoyl-CoA Hydratase, Chain A, domain 1"/>
    <property type="match status" value="1"/>
</dbReference>
<dbReference type="Gene3D" id="1.10.12.10">
    <property type="entry name" value="Lyase 2-enoyl-coa Hydratase, Chain A, domain 2"/>
    <property type="match status" value="1"/>
</dbReference>
<comment type="caution">
    <text evidence="4">The sequence shown here is derived from an EMBL/GenBank/DDBJ whole genome shotgun (WGS) entry which is preliminary data.</text>
</comment>
<organism evidence="4 5">
    <name type="scientific">Elysia crispata</name>
    <name type="common">lettuce slug</name>
    <dbReference type="NCBI Taxonomy" id="231223"/>
    <lineage>
        <taxon>Eukaryota</taxon>
        <taxon>Metazoa</taxon>
        <taxon>Spiralia</taxon>
        <taxon>Lophotrochozoa</taxon>
        <taxon>Mollusca</taxon>
        <taxon>Gastropoda</taxon>
        <taxon>Heterobranchia</taxon>
        <taxon>Euthyneura</taxon>
        <taxon>Panpulmonata</taxon>
        <taxon>Sacoglossa</taxon>
        <taxon>Placobranchoidea</taxon>
        <taxon>Plakobranchidae</taxon>
        <taxon>Elysia</taxon>
    </lineage>
</organism>
<dbReference type="AlphaFoldDB" id="A0AAE1AZE6"/>
<evidence type="ECO:0000256" key="2">
    <source>
        <dbReference type="ARBA" id="ARBA00023239"/>
    </source>
</evidence>
<reference evidence="4" key="1">
    <citation type="journal article" date="2023" name="G3 (Bethesda)">
        <title>A reference genome for the long-term kleptoplast-retaining sea slug Elysia crispata morphotype clarki.</title>
        <authorList>
            <person name="Eastman K.E."/>
            <person name="Pendleton A.L."/>
            <person name="Shaikh M.A."/>
            <person name="Suttiyut T."/>
            <person name="Ogas R."/>
            <person name="Tomko P."/>
            <person name="Gavelis G."/>
            <person name="Widhalm J.R."/>
            <person name="Wisecaver J.H."/>
        </authorList>
    </citation>
    <scope>NUCLEOTIDE SEQUENCE</scope>
    <source>
        <strain evidence="4">ECLA1</strain>
    </source>
</reference>
<dbReference type="GO" id="GO:0005739">
    <property type="term" value="C:mitochondrion"/>
    <property type="evidence" value="ECO:0007669"/>
    <property type="project" value="TreeGrafter"/>
</dbReference>
<dbReference type="Pfam" id="PF00378">
    <property type="entry name" value="ECH_1"/>
    <property type="match status" value="1"/>
</dbReference>
<proteinExistence type="inferred from homology"/>
<dbReference type="InterPro" id="IPR001753">
    <property type="entry name" value="Enoyl-CoA_hydra/iso"/>
</dbReference>
<keyword evidence="2" id="KW-0456">Lyase</keyword>
<sequence>MTGIVRYLRQFYFLAPRFIKDGVNSINNRQSSTMTTYNFETSEKYFQIKMLDGDRDGLAVMSMKHFKGVNSMGYSFMRQFFEAMEELRLQDQIRVLVLRSEVPKIFSAGADLKERLVMPLAKMYGFGNMLRRAVTELQNLPMPTIAAIDGAALGGGLEIALGCDMRIAASNAKIGLVETSLAIFPGAGGTQRLPRLVGPSVAKELIFTARRLNGWQALDKGIVNDCVDQNEAGDAAFHRCLELADEILPNGPIGVRMAKLAINNGLEVDIQTGMAFEAAYYARVIPTEDRMEGLRAFKEKRKPKFKGQ</sequence>
<dbReference type="GO" id="GO:0004300">
    <property type="term" value="F:enoyl-CoA hydratase activity"/>
    <property type="evidence" value="ECO:0007669"/>
    <property type="project" value="UniProtKB-ARBA"/>
</dbReference>
<evidence type="ECO:0000313" key="5">
    <source>
        <dbReference type="Proteomes" id="UP001283361"/>
    </source>
</evidence>
<accession>A0AAE1AZE6</accession>
<dbReference type="EMBL" id="JAWDGP010000851">
    <property type="protein sequence ID" value="KAK3796728.1"/>
    <property type="molecule type" value="Genomic_DNA"/>
</dbReference>
<dbReference type="FunFam" id="3.90.226.10:FF:000009">
    <property type="entry name" value="Carnitinyl-CoA dehydratase"/>
    <property type="match status" value="1"/>
</dbReference>
<dbReference type="PANTHER" id="PTHR11941">
    <property type="entry name" value="ENOYL-COA HYDRATASE-RELATED"/>
    <property type="match status" value="1"/>
</dbReference>